<dbReference type="AlphaFoldDB" id="A0A1C5JCE5"/>
<keyword evidence="1" id="KW-0812">Transmembrane</keyword>
<dbReference type="EMBL" id="LT607753">
    <property type="protein sequence ID" value="SCG68203.1"/>
    <property type="molecule type" value="Genomic_DNA"/>
</dbReference>
<feature type="transmembrane region" description="Helical" evidence="1">
    <location>
        <begin position="65"/>
        <end position="87"/>
    </location>
</feature>
<sequence>MDAQGHGTATVVGGGVGELVVMWGGFPLLGAGLGAALTAAAGWLADLPWVPFQGWFALLAGLPEAQAYAGGTGVPALAGLLVAYVGTRERLTVTVGRTGVRLHRDGHGHDVDRAGVSAVFLDGKALVLLDADGAELAREKSDLARDRLRAAFTGHGWPWVEQDPHRQAYRRWVAGLPGLPPGGDALLRARQRALDAGRGGEARELRAELARLGVVVRDEGRRQYWRPAEVPLHPEPDAGER</sequence>
<evidence type="ECO:0000256" key="1">
    <source>
        <dbReference type="SAM" id="Phobius"/>
    </source>
</evidence>
<evidence type="ECO:0008006" key="6">
    <source>
        <dbReference type="Google" id="ProtNLM"/>
    </source>
</evidence>
<dbReference type="Pfam" id="PF23493">
    <property type="entry name" value="CysS_C"/>
    <property type="match status" value="1"/>
</dbReference>
<gene>
    <name evidence="4" type="ORF">GA0070614_4359</name>
</gene>
<accession>A0A1C5JCE5</accession>
<evidence type="ECO:0000259" key="3">
    <source>
        <dbReference type="Pfam" id="PF23494"/>
    </source>
</evidence>
<feature type="domain" description="YqeB PH" evidence="3">
    <location>
        <begin position="10"/>
        <end position="159"/>
    </location>
</feature>
<dbReference type="OrthoDB" id="5145029at2"/>
<dbReference type="RefSeq" id="WP_088977671.1">
    <property type="nucleotide sequence ID" value="NZ_LT607753.1"/>
</dbReference>
<name>A0A1C5JCE5_9ACTN</name>
<evidence type="ECO:0000259" key="2">
    <source>
        <dbReference type="Pfam" id="PF23493"/>
    </source>
</evidence>
<evidence type="ECO:0000313" key="5">
    <source>
        <dbReference type="Proteomes" id="UP000198215"/>
    </source>
</evidence>
<keyword evidence="1" id="KW-1133">Transmembrane helix</keyword>
<dbReference type="InterPro" id="IPR057798">
    <property type="entry name" value="PH_YqeB"/>
</dbReference>
<proteinExistence type="predicted"/>
<keyword evidence="1" id="KW-0472">Membrane</keyword>
<dbReference type="Proteomes" id="UP000198215">
    <property type="component" value="Chromosome I"/>
</dbReference>
<evidence type="ECO:0000313" key="4">
    <source>
        <dbReference type="EMBL" id="SCG68203.1"/>
    </source>
</evidence>
<feature type="transmembrane region" description="Helical" evidence="1">
    <location>
        <begin position="20"/>
        <end position="45"/>
    </location>
</feature>
<dbReference type="Pfam" id="PF23494">
    <property type="entry name" value="bPH_10"/>
    <property type="match status" value="1"/>
</dbReference>
<keyword evidence="5" id="KW-1185">Reference proteome</keyword>
<feature type="domain" description="Cysteinyl-tRNA ligase anticodon binding" evidence="2">
    <location>
        <begin position="177"/>
        <end position="226"/>
    </location>
</feature>
<organism evidence="4 5">
    <name type="scientific">Micromonospora coxensis</name>
    <dbReference type="NCBI Taxonomy" id="356852"/>
    <lineage>
        <taxon>Bacteria</taxon>
        <taxon>Bacillati</taxon>
        <taxon>Actinomycetota</taxon>
        <taxon>Actinomycetes</taxon>
        <taxon>Micromonosporales</taxon>
        <taxon>Micromonosporaceae</taxon>
        <taxon>Micromonospora</taxon>
    </lineage>
</organism>
<protein>
    <recommendedName>
        <fullName evidence="6">DUF308 domain-containing protein</fullName>
    </recommendedName>
</protein>
<reference evidence="5" key="1">
    <citation type="submission" date="2016-06" db="EMBL/GenBank/DDBJ databases">
        <authorList>
            <person name="Varghese N."/>
            <person name="Submissions Spin"/>
        </authorList>
    </citation>
    <scope>NUCLEOTIDE SEQUENCE [LARGE SCALE GENOMIC DNA]</scope>
    <source>
        <strain evidence="5">DSM 45161</strain>
    </source>
</reference>
<dbReference type="InterPro" id="IPR056411">
    <property type="entry name" value="CysS_C"/>
</dbReference>